<evidence type="ECO:0000313" key="3">
    <source>
        <dbReference type="Proteomes" id="UP001185069"/>
    </source>
</evidence>
<gene>
    <name evidence="2" type="ORF">JOE69_002895</name>
</gene>
<keyword evidence="3" id="KW-1185">Reference proteome</keyword>
<dbReference type="InterPro" id="IPR038468">
    <property type="entry name" value="MmpS_C"/>
</dbReference>
<dbReference type="Proteomes" id="UP001185069">
    <property type="component" value="Unassembled WGS sequence"/>
</dbReference>
<protein>
    <submittedName>
        <fullName evidence="2">Uncharacterized protein</fullName>
    </submittedName>
</protein>
<organism evidence="2 3">
    <name type="scientific">Arthrobacter russicus</name>
    <dbReference type="NCBI Taxonomy" id="172040"/>
    <lineage>
        <taxon>Bacteria</taxon>
        <taxon>Bacillati</taxon>
        <taxon>Actinomycetota</taxon>
        <taxon>Actinomycetes</taxon>
        <taxon>Micrococcales</taxon>
        <taxon>Micrococcaceae</taxon>
        <taxon>Arthrobacter</taxon>
    </lineage>
</organism>
<evidence type="ECO:0000256" key="1">
    <source>
        <dbReference type="SAM" id="MobiDB-lite"/>
    </source>
</evidence>
<reference evidence="2 3" key="1">
    <citation type="submission" date="2023-07" db="EMBL/GenBank/DDBJ databases">
        <title>Sequencing the genomes of 1000 actinobacteria strains.</title>
        <authorList>
            <person name="Klenk H.-P."/>
        </authorList>
    </citation>
    <scope>NUCLEOTIDE SEQUENCE [LARGE SCALE GENOMIC DNA]</scope>
    <source>
        <strain evidence="2 3">DSM 14555</strain>
    </source>
</reference>
<dbReference type="Gene3D" id="2.60.40.2880">
    <property type="entry name" value="MmpS1-5, C-terminal soluble domain"/>
    <property type="match status" value="1"/>
</dbReference>
<dbReference type="RefSeq" id="WP_309799866.1">
    <property type="nucleotide sequence ID" value="NZ_BAAAHY010000004.1"/>
</dbReference>
<accession>A0ABU1JDZ1</accession>
<sequence length="82" mass="8755">MTYRVTTEGADIFYTASPEEPPARDVSGSWEKSTPQGNQIGFVLNVQGKTTATNSSCEILLDGKTLSKKNGTGKVMCDAARP</sequence>
<comment type="caution">
    <text evidence="2">The sequence shown here is derived from an EMBL/GenBank/DDBJ whole genome shotgun (WGS) entry which is preliminary data.</text>
</comment>
<name>A0ABU1JDZ1_9MICC</name>
<feature type="region of interest" description="Disordered" evidence="1">
    <location>
        <begin position="15"/>
        <end position="34"/>
    </location>
</feature>
<dbReference type="EMBL" id="JAVDQF010000001">
    <property type="protein sequence ID" value="MDR6270657.1"/>
    <property type="molecule type" value="Genomic_DNA"/>
</dbReference>
<evidence type="ECO:0000313" key="2">
    <source>
        <dbReference type="EMBL" id="MDR6270657.1"/>
    </source>
</evidence>
<proteinExistence type="predicted"/>